<dbReference type="EMBL" id="AMEZ01000003">
    <property type="protein sequence ID" value="EKY29679.1"/>
    <property type="molecule type" value="Genomic_DNA"/>
</dbReference>
<dbReference type="STRING" id="545697.HMPREF0216_00087"/>
<comment type="caution">
    <text evidence="1">The sequence shown here is derived from an EMBL/GenBank/DDBJ whole genome shotgun (WGS) entry which is preliminary data.</text>
</comment>
<organism evidence="1 2">
    <name type="scientific">Clostridium celatum DSM 1785</name>
    <dbReference type="NCBI Taxonomy" id="545697"/>
    <lineage>
        <taxon>Bacteria</taxon>
        <taxon>Bacillati</taxon>
        <taxon>Bacillota</taxon>
        <taxon>Clostridia</taxon>
        <taxon>Eubacteriales</taxon>
        <taxon>Clostridiaceae</taxon>
        <taxon>Clostridium</taxon>
    </lineage>
</organism>
<dbReference type="PATRIC" id="fig|545697.3.peg.88"/>
<keyword evidence="2" id="KW-1185">Reference proteome</keyword>
<gene>
    <name evidence="1" type="ORF">HMPREF0216_00087</name>
</gene>
<dbReference type="OrthoDB" id="1912710at2"/>
<dbReference type="RefSeq" id="WP_005209773.1">
    <property type="nucleotide sequence ID" value="NZ_KB291598.1"/>
</dbReference>
<name>L1QNU9_9CLOT</name>
<sequence>MKRVKAACIIQTLHFQLKEDLDHEYAVKMIKDEVDKYKKSLEKSKMKYRILSETEQEDGSVIIEIKKQYNQSPIGKYLEE</sequence>
<dbReference type="HOGENOM" id="CLU_195853_0_0_9"/>
<reference evidence="1 2" key="1">
    <citation type="submission" date="2012-05" db="EMBL/GenBank/DDBJ databases">
        <authorList>
            <person name="Weinstock G."/>
            <person name="Sodergren E."/>
            <person name="Lobos E.A."/>
            <person name="Fulton L."/>
            <person name="Fulton R."/>
            <person name="Courtney L."/>
            <person name="Fronick C."/>
            <person name="O'Laughlin M."/>
            <person name="Godfrey J."/>
            <person name="Wilson R.M."/>
            <person name="Miner T."/>
            <person name="Farmer C."/>
            <person name="Delehaunty K."/>
            <person name="Cordes M."/>
            <person name="Minx P."/>
            <person name="Tomlinson C."/>
            <person name="Chen J."/>
            <person name="Wollam A."/>
            <person name="Pepin K.H."/>
            <person name="Bhonagiri V."/>
            <person name="Zhang X."/>
            <person name="Suruliraj S."/>
            <person name="Warren W."/>
            <person name="Mitreva M."/>
            <person name="Mardis E.R."/>
            <person name="Wilson R.K."/>
        </authorList>
    </citation>
    <scope>NUCLEOTIDE SEQUENCE [LARGE SCALE GENOMIC DNA]</scope>
    <source>
        <strain evidence="1 2">DSM 1785</strain>
    </source>
</reference>
<protein>
    <submittedName>
        <fullName evidence="1">Uncharacterized protein</fullName>
    </submittedName>
</protein>
<proteinExistence type="predicted"/>
<dbReference type="Proteomes" id="UP000010420">
    <property type="component" value="Unassembled WGS sequence"/>
</dbReference>
<evidence type="ECO:0000313" key="1">
    <source>
        <dbReference type="EMBL" id="EKY29679.1"/>
    </source>
</evidence>
<evidence type="ECO:0000313" key="2">
    <source>
        <dbReference type="Proteomes" id="UP000010420"/>
    </source>
</evidence>
<accession>L1QNU9</accession>
<dbReference type="AlphaFoldDB" id="L1QNU9"/>
<dbReference type="eggNOG" id="ENOG50333XU">
    <property type="taxonomic scope" value="Bacteria"/>
</dbReference>